<evidence type="ECO:0000259" key="1">
    <source>
        <dbReference type="Pfam" id="PF08241"/>
    </source>
</evidence>
<dbReference type="OrthoDB" id="1018at2157"/>
<dbReference type="KEGG" id="hhb:Hhub_2337"/>
<dbReference type="CDD" id="cd02440">
    <property type="entry name" value="AdoMet_MTases"/>
    <property type="match status" value="1"/>
</dbReference>
<dbReference type="PANTHER" id="PTHR43591:SF24">
    <property type="entry name" value="2-METHOXY-6-POLYPRENYL-1,4-BENZOQUINOL METHYLASE, MITOCHONDRIAL"/>
    <property type="match status" value="1"/>
</dbReference>
<dbReference type="EMBL" id="LN831302">
    <property type="protein sequence ID" value="CQH56128.1"/>
    <property type="molecule type" value="Genomic_DNA"/>
</dbReference>
<organism evidence="2 3">
    <name type="scientific">Halobacterium hubeiense</name>
    <dbReference type="NCBI Taxonomy" id="1407499"/>
    <lineage>
        <taxon>Archaea</taxon>
        <taxon>Methanobacteriati</taxon>
        <taxon>Methanobacteriota</taxon>
        <taxon>Stenosarchaea group</taxon>
        <taxon>Halobacteria</taxon>
        <taxon>Halobacteriales</taxon>
        <taxon>Halobacteriaceae</taxon>
        <taxon>Halobacterium</taxon>
    </lineage>
</organism>
<keyword evidence="3" id="KW-1185">Reference proteome</keyword>
<sequence>MHDVRYFERFAPVYDLAMPAADRGDLAAGLAAAERPVERVLDVGGGTGRAARALARDTEEVPGRDVTVVDASARMLAEARGAGLSAVRGDAAELPFRDDSVDAVVVVDALHHFPDRDGALAEAKRVLRPGGVLVVRDFDPETLRGRLLVAAEHAVAFRSAFDAPDDLAARMERTGLNARVLDRGFAFTVAGVEPGAT</sequence>
<protein>
    <submittedName>
        <fullName evidence="2">Probable S-adenosylmethionine-dependent methyltransferase</fullName>
        <ecNumber evidence="2">2.1.1.-</ecNumber>
    </submittedName>
</protein>
<dbReference type="STRING" id="1407499.HHUB_2337"/>
<accession>A0A0U5H3Y1</accession>
<dbReference type="GO" id="GO:0008757">
    <property type="term" value="F:S-adenosylmethionine-dependent methyltransferase activity"/>
    <property type="evidence" value="ECO:0007669"/>
    <property type="project" value="InterPro"/>
</dbReference>
<feature type="domain" description="Methyltransferase type 11" evidence="1">
    <location>
        <begin position="41"/>
        <end position="135"/>
    </location>
</feature>
<dbReference type="Pfam" id="PF08241">
    <property type="entry name" value="Methyltransf_11"/>
    <property type="match status" value="1"/>
</dbReference>
<gene>
    <name evidence="2" type="ORF">HHUB_2337</name>
</gene>
<dbReference type="GeneID" id="91109789"/>
<proteinExistence type="predicted"/>
<dbReference type="EC" id="2.1.1.-" evidence="2"/>
<evidence type="ECO:0000313" key="3">
    <source>
        <dbReference type="Proteomes" id="UP000066737"/>
    </source>
</evidence>
<dbReference type="Gene3D" id="3.40.50.150">
    <property type="entry name" value="Vaccinia Virus protein VP39"/>
    <property type="match status" value="1"/>
</dbReference>
<keyword evidence="2" id="KW-0808">Transferase</keyword>
<dbReference type="InterPro" id="IPR013216">
    <property type="entry name" value="Methyltransf_11"/>
</dbReference>
<dbReference type="SUPFAM" id="SSF53335">
    <property type="entry name" value="S-adenosyl-L-methionine-dependent methyltransferases"/>
    <property type="match status" value="1"/>
</dbReference>
<dbReference type="InterPro" id="IPR029063">
    <property type="entry name" value="SAM-dependent_MTases_sf"/>
</dbReference>
<dbReference type="Proteomes" id="UP000066737">
    <property type="component" value="Chromosome I"/>
</dbReference>
<keyword evidence="2" id="KW-0489">Methyltransferase</keyword>
<dbReference type="GO" id="GO:0032259">
    <property type="term" value="P:methylation"/>
    <property type="evidence" value="ECO:0007669"/>
    <property type="project" value="UniProtKB-KW"/>
</dbReference>
<dbReference type="RefSeq" id="WP_059056743.1">
    <property type="nucleotide sequence ID" value="NZ_CEML01000011.1"/>
</dbReference>
<reference evidence="3" key="1">
    <citation type="journal article" date="2016" name="Environ. Microbiol.">
        <title>The complete genome of a viable archaeum isolated from 123-million-year-old rock salt.</title>
        <authorList>
            <person name="Jaakkola S.T."/>
            <person name="Pfeiffer F."/>
            <person name="Ravantti J.J."/>
            <person name="Guo Q."/>
            <person name="Liu Y."/>
            <person name="Chen X."/>
            <person name="Ma H."/>
            <person name="Yang C."/>
            <person name="Oksanen H.M."/>
            <person name="Bamford D.H."/>
        </authorList>
    </citation>
    <scope>NUCLEOTIDE SEQUENCE</scope>
    <source>
        <strain evidence="3">JI20-1</strain>
    </source>
</reference>
<name>A0A0U5H3Y1_9EURY</name>
<evidence type="ECO:0000313" key="2">
    <source>
        <dbReference type="EMBL" id="CQH56128.1"/>
    </source>
</evidence>
<dbReference type="AlphaFoldDB" id="A0A0U5H3Y1"/>
<dbReference type="PANTHER" id="PTHR43591">
    <property type="entry name" value="METHYLTRANSFERASE"/>
    <property type="match status" value="1"/>
</dbReference>